<dbReference type="AlphaFoldDB" id="A0A433XX82"/>
<feature type="transmembrane region" description="Helical" evidence="6">
    <location>
        <begin position="111"/>
        <end position="127"/>
    </location>
</feature>
<name>A0A433XX82_9BACL</name>
<dbReference type="PANTHER" id="PTHR37422:SF13">
    <property type="entry name" value="LIPOPOLYSACCHARIDE BIOSYNTHESIS PROTEIN PA4999-RELATED"/>
    <property type="match status" value="1"/>
</dbReference>
<feature type="transmembrane region" description="Helical" evidence="6">
    <location>
        <begin position="21"/>
        <end position="39"/>
    </location>
</feature>
<feature type="transmembrane region" description="Helical" evidence="6">
    <location>
        <begin position="179"/>
        <end position="202"/>
    </location>
</feature>
<keyword evidence="2 6" id="KW-0812">Transmembrane</keyword>
<feature type="transmembrane region" description="Helical" evidence="6">
    <location>
        <begin position="51"/>
        <end position="69"/>
    </location>
</feature>
<feature type="transmembrane region" description="Helical" evidence="6">
    <location>
        <begin position="214"/>
        <end position="239"/>
    </location>
</feature>
<reference evidence="8 9" key="1">
    <citation type="submission" date="2018-12" db="EMBL/GenBank/DDBJ databases">
        <authorList>
            <person name="Sun L."/>
            <person name="Chen Z."/>
        </authorList>
    </citation>
    <scope>NUCLEOTIDE SEQUENCE [LARGE SCALE GENOMIC DNA]</scope>
    <source>
        <strain evidence="8 9">DSM 15890</strain>
    </source>
</reference>
<evidence type="ECO:0000313" key="8">
    <source>
        <dbReference type="EMBL" id="RUT39415.1"/>
    </source>
</evidence>
<feature type="transmembrane region" description="Helical" evidence="6">
    <location>
        <begin position="322"/>
        <end position="347"/>
    </location>
</feature>
<evidence type="ECO:0000259" key="7">
    <source>
        <dbReference type="Pfam" id="PF04932"/>
    </source>
</evidence>
<keyword evidence="8" id="KW-0436">Ligase</keyword>
<feature type="domain" description="O-antigen ligase-related" evidence="7">
    <location>
        <begin position="210"/>
        <end position="335"/>
    </location>
</feature>
<dbReference type="InterPro" id="IPR007016">
    <property type="entry name" value="O-antigen_ligase-rel_domated"/>
</dbReference>
<proteinExistence type="predicted"/>
<dbReference type="InterPro" id="IPR051533">
    <property type="entry name" value="WaaL-like"/>
</dbReference>
<evidence type="ECO:0000256" key="4">
    <source>
        <dbReference type="ARBA" id="ARBA00023136"/>
    </source>
</evidence>
<feature type="region of interest" description="Disordered" evidence="5">
    <location>
        <begin position="415"/>
        <end position="449"/>
    </location>
</feature>
<keyword evidence="3 6" id="KW-1133">Transmembrane helix</keyword>
<sequence>MSSLSVVGKRTSIKKETLHPPYTMSKLFLFAVMGYIIFLPTQFDFGGAFRLAPSDLFLMLGLFAAGFHLKLDRRQFSSWHWGMLFIFVLASFVSIWRNGFITQYALLQKDIGFILLLLTYIMLTQAVDSWDRLYKMLRVFLLSVLWLNAVALFAFFSGVKVPFMVQDGRLSGMLIDPNAYGGLLVTAFAIHIMTSGSGVKLLRGWVSIVATITLSGGIMMTFSRSSWIGLILVLLTLLLSNPSRLIKIGMGFIAAFVALLLYKGTAYLDVLGSMSSRPSQIQSRLDIIGKALDWIAQSPLLGIGLGSYNYELRIIIHNTPLWFMTEFGLVGLLVYGGFMVWFFIVGLRSYRAADAIHRPVILALLLSHAAMIGLSMGIEALFQRYWWFMMAMNAACIKLTDSKLKGEIRYQTQGIERSTGRRRRQQTQENRETEQAQQTQQAEPREYSI</sequence>
<dbReference type="OrthoDB" id="9812740at2"/>
<comment type="subcellular location">
    <subcellularLocation>
        <location evidence="1">Membrane</location>
        <topology evidence="1">Multi-pass membrane protein</topology>
    </subcellularLocation>
</comment>
<evidence type="ECO:0000313" key="9">
    <source>
        <dbReference type="Proteomes" id="UP000279446"/>
    </source>
</evidence>
<organism evidence="8 9">
    <name type="scientific">Paenibacillus anaericanus</name>
    <dbReference type="NCBI Taxonomy" id="170367"/>
    <lineage>
        <taxon>Bacteria</taxon>
        <taxon>Bacillati</taxon>
        <taxon>Bacillota</taxon>
        <taxon>Bacilli</taxon>
        <taxon>Bacillales</taxon>
        <taxon>Paenibacillaceae</taxon>
        <taxon>Paenibacillus</taxon>
    </lineage>
</organism>
<evidence type="ECO:0000256" key="3">
    <source>
        <dbReference type="ARBA" id="ARBA00022989"/>
    </source>
</evidence>
<feature type="transmembrane region" description="Helical" evidence="6">
    <location>
        <begin position="139"/>
        <end position="159"/>
    </location>
</feature>
<dbReference type="Pfam" id="PF04932">
    <property type="entry name" value="Wzy_C"/>
    <property type="match status" value="1"/>
</dbReference>
<dbReference type="Proteomes" id="UP000279446">
    <property type="component" value="Unassembled WGS sequence"/>
</dbReference>
<evidence type="ECO:0000256" key="6">
    <source>
        <dbReference type="SAM" id="Phobius"/>
    </source>
</evidence>
<dbReference type="RefSeq" id="WP_127194999.1">
    <property type="nucleotide sequence ID" value="NZ_RZNY01000045.1"/>
</dbReference>
<evidence type="ECO:0000256" key="5">
    <source>
        <dbReference type="SAM" id="MobiDB-lite"/>
    </source>
</evidence>
<gene>
    <name evidence="8" type="ORF">EJP82_26135</name>
</gene>
<feature type="transmembrane region" description="Helical" evidence="6">
    <location>
        <begin position="245"/>
        <end position="270"/>
    </location>
</feature>
<feature type="transmembrane region" description="Helical" evidence="6">
    <location>
        <begin position="359"/>
        <end position="378"/>
    </location>
</feature>
<comment type="caution">
    <text evidence="8">The sequence shown here is derived from an EMBL/GenBank/DDBJ whole genome shotgun (WGS) entry which is preliminary data.</text>
</comment>
<evidence type="ECO:0000256" key="1">
    <source>
        <dbReference type="ARBA" id="ARBA00004141"/>
    </source>
</evidence>
<dbReference type="GO" id="GO:0016874">
    <property type="term" value="F:ligase activity"/>
    <property type="evidence" value="ECO:0007669"/>
    <property type="project" value="UniProtKB-KW"/>
</dbReference>
<feature type="transmembrane region" description="Helical" evidence="6">
    <location>
        <begin position="81"/>
        <end position="99"/>
    </location>
</feature>
<evidence type="ECO:0000256" key="2">
    <source>
        <dbReference type="ARBA" id="ARBA00022692"/>
    </source>
</evidence>
<keyword evidence="4 6" id="KW-0472">Membrane</keyword>
<accession>A0A433XX82</accession>
<dbReference type="GO" id="GO:0016020">
    <property type="term" value="C:membrane"/>
    <property type="evidence" value="ECO:0007669"/>
    <property type="project" value="UniProtKB-SubCell"/>
</dbReference>
<dbReference type="EMBL" id="RZNY01000045">
    <property type="protein sequence ID" value="RUT39415.1"/>
    <property type="molecule type" value="Genomic_DNA"/>
</dbReference>
<protein>
    <submittedName>
        <fullName evidence="8">O-antigen ligase family protein</fullName>
    </submittedName>
</protein>
<keyword evidence="9" id="KW-1185">Reference proteome</keyword>
<dbReference type="PANTHER" id="PTHR37422">
    <property type="entry name" value="TEICHURONIC ACID BIOSYNTHESIS PROTEIN TUAE"/>
    <property type="match status" value="1"/>
</dbReference>